<evidence type="ECO:0000313" key="2">
    <source>
        <dbReference type="Proteomes" id="UP000252107"/>
    </source>
</evidence>
<proteinExistence type="predicted"/>
<accession>A0A367QPB4</accession>
<sequence>MLTIAATLPRFKKEQQVSFVGGLGIIKGCLPEADTWTYLIEMETGLEPKMGRIGSETRVLLPENDICLSENY</sequence>
<keyword evidence="2" id="KW-1185">Reference proteome</keyword>
<comment type="caution">
    <text evidence="1">The sequence shown here is derived from an EMBL/GenBank/DDBJ whole genome shotgun (WGS) entry which is preliminary data.</text>
</comment>
<organism evidence="1 2">
    <name type="scientific">Nostoc minutum NIES-26</name>
    <dbReference type="NCBI Taxonomy" id="1844469"/>
    <lineage>
        <taxon>Bacteria</taxon>
        <taxon>Bacillati</taxon>
        <taxon>Cyanobacteriota</taxon>
        <taxon>Cyanophyceae</taxon>
        <taxon>Nostocales</taxon>
        <taxon>Nostocaceae</taxon>
        <taxon>Nostoc</taxon>
    </lineage>
</organism>
<evidence type="ECO:0000313" key="1">
    <source>
        <dbReference type="EMBL" id="RCJ26028.1"/>
    </source>
</evidence>
<dbReference type="Proteomes" id="UP000252107">
    <property type="component" value="Unassembled WGS sequence"/>
</dbReference>
<name>A0A367QPB4_9NOSO</name>
<dbReference type="EMBL" id="LXQD01000311">
    <property type="protein sequence ID" value="RCJ26028.1"/>
    <property type="molecule type" value="Genomic_DNA"/>
</dbReference>
<protein>
    <submittedName>
        <fullName evidence="1">Uncharacterized protein</fullName>
    </submittedName>
</protein>
<dbReference type="AlphaFoldDB" id="A0A367QPB4"/>
<gene>
    <name evidence="1" type="ORF">A6770_27060</name>
</gene>
<reference evidence="1" key="1">
    <citation type="submission" date="2016-04" db="EMBL/GenBank/DDBJ databases">
        <authorList>
            <person name="Tabuchi Yagui T.R."/>
        </authorList>
    </citation>
    <scope>NUCLEOTIDE SEQUENCE [LARGE SCALE GENOMIC DNA]</scope>
    <source>
        <strain evidence="1">NIES-26</strain>
    </source>
</reference>